<organism evidence="1 2">
    <name type="scientific">Puccinia striiformis f. sp. tritici</name>
    <dbReference type="NCBI Taxonomy" id="168172"/>
    <lineage>
        <taxon>Eukaryota</taxon>
        <taxon>Fungi</taxon>
        <taxon>Dikarya</taxon>
        <taxon>Basidiomycota</taxon>
        <taxon>Pucciniomycotina</taxon>
        <taxon>Pucciniomycetes</taxon>
        <taxon>Pucciniales</taxon>
        <taxon>Pucciniaceae</taxon>
        <taxon>Puccinia</taxon>
    </lineage>
</organism>
<evidence type="ECO:0000313" key="1">
    <source>
        <dbReference type="EMBL" id="KAI7947896.1"/>
    </source>
</evidence>
<comment type="caution">
    <text evidence="1">The sequence shown here is derived from an EMBL/GenBank/DDBJ whole genome shotgun (WGS) entry which is preliminary data.</text>
</comment>
<reference evidence="2" key="2">
    <citation type="journal article" date="2018" name="Mol. Plant Microbe Interact.">
        <title>Genome sequence resources for the wheat stripe rust pathogen (Puccinia striiformis f. sp. tritici) and the barley stripe rust pathogen (Puccinia striiformis f. sp. hordei).</title>
        <authorList>
            <person name="Xia C."/>
            <person name="Wang M."/>
            <person name="Yin C."/>
            <person name="Cornejo O.E."/>
            <person name="Hulbert S.H."/>
            <person name="Chen X."/>
        </authorList>
    </citation>
    <scope>NUCLEOTIDE SEQUENCE [LARGE SCALE GENOMIC DNA]</scope>
    <source>
        <strain evidence="2">93-210</strain>
    </source>
</reference>
<keyword evidence="2" id="KW-1185">Reference proteome</keyword>
<evidence type="ECO:0000313" key="2">
    <source>
        <dbReference type="Proteomes" id="UP001060170"/>
    </source>
</evidence>
<dbReference type="EMBL" id="CM045873">
    <property type="protein sequence ID" value="KAI7947896.1"/>
    <property type="molecule type" value="Genomic_DNA"/>
</dbReference>
<reference evidence="1 2" key="3">
    <citation type="journal article" date="2022" name="Microbiol. Spectr.">
        <title>Folding features and dynamics of 3D genome architecture in plant fungal pathogens.</title>
        <authorList>
            <person name="Xia C."/>
        </authorList>
    </citation>
    <scope>NUCLEOTIDE SEQUENCE [LARGE SCALE GENOMIC DNA]</scope>
    <source>
        <strain evidence="1 2">93-210</strain>
    </source>
</reference>
<feature type="non-terminal residue" evidence="1">
    <location>
        <position position="1"/>
    </location>
</feature>
<name>A0ACC0E861_9BASI</name>
<protein>
    <submittedName>
        <fullName evidence="1">Uncharacterized protein</fullName>
    </submittedName>
</protein>
<proteinExistence type="predicted"/>
<reference evidence="2" key="1">
    <citation type="journal article" date="2018" name="BMC Genomics">
        <title>Genomic insights into host adaptation between the wheat stripe rust pathogen (Puccinia striiformis f. sp. tritici) and the barley stripe rust pathogen (Puccinia striiformis f. sp. hordei).</title>
        <authorList>
            <person name="Xia C."/>
            <person name="Wang M."/>
            <person name="Yin C."/>
            <person name="Cornejo O.E."/>
            <person name="Hulbert S.H."/>
            <person name="Chen X."/>
        </authorList>
    </citation>
    <scope>NUCLEOTIDE SEQUENCE [LARGE SCALE GENOMIC DNA]</scope>
    <source>
        <strain evidence="2">93-210</strain>
    </source>
</reference>
<dbReference type="Proteomes" id="UP001060170">
    <property type="component" value="Chromosome 9"/>
</dbReference>
<sequence>CGIGNSRSRGWNRYCSCLIHSYHVIALTILNPLVSDEIDSYMYQTVGQDGVHLVAEALRLPLYRQTITGTPLELGSEYGSRSCKGLMKGIEGDETEDMYNLLNQVKVWLTVWISNRCIFTLSTALQCHATILTIIAAFYSPRNHCCFGWCYLIQLPTCSSGVCVGDREFFASKPTPSELTLDKLAAATVSI</sequence>
<accession>A0ACC0E861</accession>
<gene>
    <name evidence="1" type="ORF">MJO28_009804</name>
</gene>